<organism evidence="1 2">
    <name type="scientific">Blastomyces gilchristii (strain SLH14081)</name>
    <name type="common">Blastomyces dermatitidis</name>
    <dbReference type="NCBI Taxonomy" id="559298"/>
    <lineage>
        <taxon>Eukaryota</taxon>
        <taxon>Fungi</taxon>
        <taxon>Dikarya</taxon>
        <taxon>Ascomycota</taxon>
        <taxon>Pezizomycotina</taxon>
        <taxon>Eurotiomycetes</taxon>
        <taxon>Eurotiomycetidae</taxon>
        <taxon>Onygenales</taxon>
        <taxon>Ajellomycetaceae</taxon>
        <taxon>Blastomyces</taxon>
    </lineage>
</organism>
<evidence type="ECO:0000313" key="1">
    <source>
        <dbReference type="EMBL" id="OAT14012.1"/>
    </source>
</evidence>
<evidence type="ECO:0000313" key="2">
    <source>
        <dbReference type="Proteomes" id="UP000002038"/>
    </source>
</evidence>
<dbReference type="KEGG" id="bgh:BDBG_17955"/>
<reference evidence="2" key="1">
    <citation type="journal article" date="2015" name="PLoS Genet.">
        <title>The dynamic genome and transcriptome of the human fungal pathogen Blastomyces and close relative Emmonsia.</title>
        <authorList>
            <person name="Munoz J.F."/>
            <person name="Gauthier G.M."/>
            <person name="Desjardins C.A."/>
            <person name="Gallo J.E."/>
            <person name="Holder J."/>
            <person name="Sullivan T.D."/>
            <person name="Marty A.J."/>
            <person name="Carmen J.C."/>
            <person name="Chen Z."/>
            <person name="Ding L."/>
            <person name="Gujja S."/>
            <person name="Magrini V."/>
            <person name="Misas E."/>
            <person name="Mitreva M."/>
            <person name="Priest M."/>
            <person name="Saif S."/>
            <person name="Whiston E.A."/>
            <person name="Young S."/>
            <person name="Zeng Q."/>
            <person name="Goldman W.E."/>
            <person name="Mardis E.R."/>
            <person name="Taylor J.W."/>
            <person name="McEwen J.G."/>
            <person name="Clay O.K."/>
            <person name="Klein B.S."/>
            <person name="Cuomo C.A."/>
        </authorList>
    </citation>
    <scope>NUCLEOTIDE SEQUENCE [LARGE SCALE GENOMIC DNA]</scope>
    <source>
        <strain evidence="2">SLH14081</strain>
    </source>
</reference>
<name>A0A179V5T6_BLAGS</name>
<dbReference type="AlphaFoldDB" id="A0A179V5T6"/>
<gene>
    <name evidence="1" type="ORF">BDBG_17955</name>
</gene>
<accession>A0A179V5T6</accession>
<dbReference type="GeneID" id="42529476"/>
<dbReference type="VEuPathDB" id="FungiDB:BDBG_17955"/>
<sequence>MSAEKKHSVSSEDYDPVIFEAIKVNANERKELSTSRKAAQQARFARGAEELDNAVKRAVDKDVIVAAGRIGETSGNNPK</sequence>
<dbReference type="Proteomes" id="UP000002038">
    <property type="component" value="Unassembled WGS sequence"/>
</dbReference>
<protein>
    <submittedName>
        <fullName evidence="1">Uncharacterized protein</fullName>
    </submittedName>
</protein>
<proteinExistence type="predicted"/>
<dbReference type="RefSeq" id="XP_031581232.1">
    <property type="nucleotide sequence ID" value="XM_031725566.1"/>
</dbReference>
<dbReference type="EMBL" id="GG657482">
    <property type="protein sequence ID" value="OAT14012.1"/>
    <property type="molecule type" value="Genomic_DNA"/>
</dbReference>
<keyword evidence="2" id="KW-1185">Reference proteome</keyword>